<evidence type="ECO:0000256" key="1">
    <source>
        <dbReference type="ARBA" id="ARBA00022801"/>
    </source>
</evidence>
<dbReference type="PRINTS" id="PR00111">
    <property type="entry name" value="ABHYDROLASE"/>
</dbReference>
<dbReference type="Gene3D" id="3.40.50.1820">
    <property type="entry name" value="alpha/beta hydrolase"/>
    <property type="match status" value="1"/>
</dbReference>
<evidence type="ECO:0000259" key="2">
    <source>
        <dbReference type="Pfam" id="PF00561"/>
    </source>
</evidence>
<feature type="domain" description="AB hydrolase-1" evidence="2">
    <location>
        <begin position="38"/>
        <end position="272"/>
    </location>
</feature>
<evidence type="ECO:0000313" key="3">
    <source>
        <dbReference type="EMBL" id="GCE29032.1"/>
    </source>
</evidence>
<dbReference type="AlphaFoldDB" id="A0A402BCM4"/>
<sequence length="287" mass="33019">MTQSAENISIENLDRYVQHGYADNHGVKIHYASLGSGPLIVMIHGFPDFWYSWRYQMIALSSAYQVVAMDQRGYNLSDKPTEGEQYKMQHLIGDVKAVVNAQGKQSAIIIGHDWGGAVSWQFAMHYPDATEKLIILNLPHPRNMAREMVHNPEQQKNSQYARDFQQEGAHLKVTPEALIQYISDEKVRPRYLEAFQRSNIEGILQFYKQNYPREPYREDTSPVIKIKAPVLQFHGLKDKFLLPGALNNTWELIDNTYTLVTVPNAGHFIQHDTPELVTRTIHSWLSQ</sequence>
<accession>A0A402BCM4</accession>
<keyword evidence="4" id="KW-1185">Reference proteome</keyword>
<reference evidence="4" key="1">
    <citation type="submission" date="2018-12" db="EMBL/GenBank/DDBJ databases">
        <title>Tengunoibacter tsumagoiensis gen. nov., sp. nov., Dictyobacter kobayashii sp. nov., D. alpinus sp. nov., and D. joshuensis sp. nov. and description of Dictyobacteraceae fam. nov. within the order Ktedonobacterales isolated from Tengu-no-mugimeshi.</title>
        <authorList>
            <person name="Wang C.M."/>
            <person name="Zheng Y."/>
            <person name="Sakai Y."/>
            <person name="Toyoda A."/>
            <person name="Minakuchi Y."/>
            <person name="Abe K."/>
            <person name="Yokota A."/>
            <person name="Yabe S."/>
        </authorList>
    </citation>
    <scope>NUCLEOTIDE SEQUENCE [LARGE SCALE GENOMIC DNA]</scope>
    <source>
        <strain evidence="4">Uno16</strain>
    </source>
</reference>
<comment type="caution">
    <text evidence="3">The sequence shown here is derived from an EMBL/GenBank/DDBJ whole genome shotgun (WGS) entry which is preliminary data.</text>
</comment>
<keyword evidence="1 3" id="KW-0378">Hydrolase</keyword>
<dbReference type="InterPro" id="IPR000073">
    <property type="entry name" value="AB_hydrolase_1"/>
</dbReference>
<dbReference type="OrthoDB" id="9779853at2"/>
<dbReference type="InterPro" id="IPR000639">
    <property type="entry name" value="Epox_hydrolase-like"/>
</dbReference>
<dbReference type="PRINTS" id="PR00412">
    <property type="entry name" value="EPOXHYDRLASE"/>
</dbReference>
<name>A0A402BCM4_9CHLR</name>
<dbReference type="PANTHER" id="PTHR43329">
    <property type="entry name" value="EPOXIDE HYDROLASE"/>
    <property type="match status" value="1"/>
</dbReference>
<dbReference type="SUPFAM" id="SSF53474">
    <property type="entry name" value="alpha/beta-Hydrolases"/>
    <property type="match status" value="1"/>
</dbReference>
<gene>
    <name evidence="3" type="ORF">KDA_45160</name>
</gene>
<protein>
    <submittedName>
        <fullName evidence="3">Epoxide hydrolase</fullName>
    </submittedName>
</protein>
<dbReference type="Proteomes" id="UP000287171">
    <property type="component" value="Unassembled WGS sequence"/>
</dbReference>
<dbReference type="Pfam" id="PF00561">
    <property type="entry name" value="Abhydrolase_1"/>
    <property type="match status" value="1"/>
</dbReference>
<organism evidence="3 4">
    <name type="scientific">Dictyobacter alpinus</name>
    <dbReference type="NCBI Taxonomy" id="2014873"/>
    <lineage>
        <taxon>Bacteria</taxon>
        <taxon>Bacillati</taxon>
        <taxon>Chloroflexota</taxon>
        <taxon>Ktedonobacteria</taxon>
        <taxon>Ktedonobacterales</taxon>
        <taxon>Dictyobacteraceae</taxon>
        <taxon>Dictyobacter</taxon>
    </lineage>
</organism>
<evidence type="ECO:0000313" key="4">
    <source>
        <dbReference type="Proteomes" id="UP000287171"/>
    </source>
</evidence>
<dbReference type="GO" id="GO:0016787">
    <property type="term" value="F:hydrolase activity"/>
    <property type="evidence" value="ECO:0007669"/>
    <property type="project" value="UniProtKB-KW"/>
</dbReference>
<dbReference type="EMBL" id="BIFT01000001">
    <property type="protein sequence ID" value="GCE29032.1"/>
    <property type="molecule type" value="Genomic_DNA"/>
</dbReference>
<proteinExistence type="predicted"/>
<dbReference type="RefSeq" id="WP_126629181.1">
    <property type="nucleotide sequence ID" value="NZ_BIFT01000001.1"/>
</dbReference>
<dbReference type="InterPro" id="IPR029058">
    <property type="entry name" value="AB_hydrolase_fold"/>
</dbReference>